<dbReference type="InterPro" id="IPR052871">
    <property type="entry name" value="V-set/Ig_domain"/>
</dbReference>
<evidence type="ECO:0000313" key="5">
    <source>
        <dbReference type="Proteomes" id="UP000001646"/>
    </source>
</evidence>
<dbReference type="InParanoid" id="A0A803TUF8"/>
<feature type="region of interest" description="Disordered" evidence="1">
    <location>
        <begin position="323"/>
        <end position="360"/>
    </location>
</feature>
<dbReference type="Bgee" id="ENSACAG00000025394">
    <property type="expression patterns" value="Expressed in heart and 7 other cell types or tissues"/>
</dbReference>
<evidence type="ECO:0000256" key="2">
    <source>
        <dbReference type="SAM" id="Phobius"/>
    </source>
</evidence>
<sequence length="360" mass="39873">MILPVFKSPRTSLAMLPAVRINAKGREVIYLAKGQSARLVCPYELEAHDDGPDSLDIEWTRMNSDPTSLDNVILSYHDHKVIYPGEHYVQQRGSFGARETAQRVSGFHVAKESSVRHPLGPVAECCSGLQQRINFAIPDPSQYDASINLQDVQISDSATYECKVKKTTLASRKVTIMVLERPSVPKCSITGKVSLGHEVTLCCAADAGNSPLAYQWSRVAGHLHGNTISAFATKGVHPGDIVIKNLSREHVGLYQCSVANKVGYSQCVLEISLADDSNQLVVVIGAVLGSLLFLILLLCLTMWIIYCVRRRKFKEEVNQIRVDSAPPRGRGGRKSNQRPNQNTQRGKYYLPKEQEEVEML</sequence>
<dbReference type="InterPro" id="IPR003599">
    <property type="entry name" value="Ig_sub"/>
</dbReference>
<feature type="domain" description="Ig-like" evidence="3">
    <location>
        <begin position="17"/>
        <end position="175"/>
    </location>
</feature>
<dbReference type="PROSITE" id="PS50835">
    <property type="entry name" value="IG_LIKE"/>
    <property type="match status" value="2"/>
</dbReference>
<reference evidence="4" key="2">
    <citation type="submission" date="2025-08" db="UniProtKB">
        <authorList>
            <consortium name="Ensembl"/>
        </authorList>
    </citation>
    <scope>IDENTIFICATION</scope>
</reference>
<dbReference type="InterPro" id="IPR013106">
    <property type="entry name" value="Ig_V-set"/>
</dbReference>
<dbReference type="SMART" id="SM00409">
    <property type="entry name" value="IG"/>
    <property type="match status" value="2"/>
</dbReference>
<dbReference type="GeneTree" id="ENSGT00940000161712"/>
<dbReference type="InterPro" id="IPR003598">
    <property type="entry name" value="Ig_sub2"/>
</dbReference>
<feature type="domain" description="Ig-like" evidence="3">
    <location>
        <begin position="182"/>
        <end position="272"/>
    </location>
</feature>
<dbReference type="SMART" id="SM00408">
    <property type="entry name" value="IGc2"/>
    <property type="match status" value="1"/>
</dbReference>
<dbReference type="AlphaFoldDB" id="A0A803TUF8"/>
<protein>
    <recommendedName>
        <fullName evidence="3">Ig-like domain-containing protein</fullName>
    </recommendedName>
</protein>
<evidence type="ECO:0000313" key="4">
    <source>
        <dbReference type="Ensembl" id="ENSACAP00000038848.1"/>
    </source>
</evidence>
<organism evidence="4 5">
    <name type="scientific">Anolis carolinensis</name>
    <name type="common">Green anole</name>
    <name type="synonym">American chameleon</name>
    <dbReference type="NCBI Taxonomy" id="28377"/>
    <lineage>
        <taxon>Eukaryota</taxon>
        <taxon>Metazoa</taxon>
        <taxon>Chordata</taxon>
        <taxon>Craniata</taxon>
        <taxon>Vertebrata</taxon>
        <taxon>Euteleostomi</taxon>
        <taxon>Lepidosauria</taxon>
        <taxon>Squamata</taxon>
        <taxon>Bifurcata</taxon>
        <taxon>Unidentata</taxon>
        <taxon>Episquamata</taxon>
        <taxon>Toxicofera</taxon>
        <taxon>Iguania</taxon>
        <taxon>Dactyloidae</taxon>
        <taxon>Anolis</taxon>
    </lineage>
</organism>
<name>A0A803TUF8_ANOCA</name>
<accession>A0A803TUF8</accession>
<dbReference type="PANTHER" id="PTHR45166">
    <property type="entry name" value="V-SET AND IMMUNOGLOBULIN DOMAIN-CONTAINING PROTEIN 8"/>
    <property type="match status" value="1"/>
</dbReference>
<dbReference type="InterPro" id="IPR013783">
    <property type="entry name" value="Ig-like_fold"/>
</dbReference>
<dbReference type="CDD" id="cd00096">
    <property type="entry name" value="Ig"/>
    <property type="match status" value="1"/>
</dbReference>
<dbReference type="PANTHER" id="PTHR45166:SF1">
    <property type="entry name" value="V-SET AND IMMUNOGLOBULIN DOMAIN-CONTAINING PROTEIN 8"/>
    <property type="match status" value="1"/>
</dbReference>
<keyword evidence="5" id="KW-1185">Reference proteome</keyword>
<dbReference type="InterPro" id="IPR007110">
    <property type="entry name" value="Ig-like_dom"/>
</dbReference>
<reference evidence="4" key="1">
    <citation type="submission" date="2009-12" db="EMBL/GenBank/DDBJ databases">
        <title>The Genome Sequence of Anolis carolinensis (Green Anole Lizard).</title>
        <authorList>
            <consortium name="The Genome Sequencing Platform"/>
            <person name="Di Palma F."/>
            <person name="Alfoldi J."/>
            <person name="Heiman D."/>
            <person name="Young S."/>
            <person name="Grabherr M."/>
            <person name="Johnson J."/>
            <person name="Lander E.S."/>
            <person name="Lindblad-Toh K."/>
        </authorList>
    </citation>
    <scope>NUCLEOTIDE SEQUENCE [LARGE SCALE GENOMIC DNA]</scope>
    <source>
        <strain evidence="4">JBL SC #1</strain>
    </source>
</reference>
<dbReference type="SUPFAM" id="SSF48726">
    <property type="entry name" value="Immunoglobulin"/>
    <property type="match status" value="2"/>
</dbReference>
<feature type="transmembrane region" description="Helical" evidence="2">
    <location>
        <begin position="280"/>
        <end position="306"/>
    </location>
</feature>
<dbReference type="InterPro" id="IPR036179">
    <property type="entry name" value="Ig-like_dom_sf"/>
</dbReference>
<proteinExistence type="predicted"/>
<evidence type="ECO:0000256" key="1">
    <source>
        <dbReference type="SAM" id="MobiDB-lite"/>
    </source>
</evidence>
<keyword evidence="2" id="KW-0812">Transmembrane</keyword>
<dbReference type="Ensembl" id="ENSACAT00000044835.1">
    <property type="protein sequence ID" value="ENSACAP00000038848.1"/>
    <property type="gene ID" value="ENSACAG00000025394.3"/>
</dbReference>
<keyword evidence="2" id="KW-1133">Transmembrane helix</keyword>
<reference evidence="4" key="3">
    <citation type="submission" date="2025-09" db="UniProtKB">
        <authorList>
            <consortium name="Ensembl"/>
        </authorList>
    </citation>
    <scope>IDENTIFICATION</scope>
</reference>
<evidence type="ECO:0000259" key="3">
    <source>
        <dbReference type="PROSITE" id="PS50835"/>
    </source>
</evidence>
<dbReference type="Pfam" id="PF07686">
    <property type="entry name" value="V-set"/>
    <property type="match status" value="1"/>
</dbReference>
<keyword evidence="2" id="KW-0472">Membrane</keyword>
<dbReference type="Pfam" id="PF13927">
    <property type="entry name" value="Ig_3"/>
    <property type="match status" value="1"/>
</dbReference>
<dbReference type="Proteomes" id="UP000001646">
    <property type="component" value="Unplaced"/>
</dbReference>
<dbReference type="Gene3D" id="2.60.40.10">
    <property type="entry name" value="Immunoglobulins"/>
    <property type="match status" value="2"/>
</dbReference>